<accession>A0A511MD09</accession>
<evidence type="ECO:0000313" key="1">
    <source>
        <dbReference type="EMBL" id="GEM38555.1"/>
    </source>
</evidence>
<dbReference type="Proteomes" id="UP000321424">
    <property type="component" value="Unassembled WGS sequence"/>
</dbReference>
<dbReference type="EMBL" id="BJXA01000016">
    <property type="protein sequence ID" value="GEM38555.1"/>
    <property type="molecule type" value="Genomic_DNA"/>
</dbReference>
<gene>
    <name evidence="1" type="ORF">NN4_30740</name>
</gene>
<sequence>MFIYIQNTYLYMSEQRLPNQSGIDLEHREQLPHSLDFGQFQLKEIVGLTEAVVAQMGAVGNNYMRAQRVARLNEIIEFSLLRAVNEDAYQARELLSAMSVNPATRRTAATLLLPMLLEHDRQTPGDDGLTVAHLALPPVPPEPERGNDDKLVIDLGALDIADIAALDEILLDQYWAVDERQNSEHFAIVGELDTAMQKSIERLIHEDTAKAQALFEAMASSDSVTQQGLAGDYLKKLLTYEIETNDPHMRMSAEHLERLFRVEVEEEFRYSYHEIPPATEAISNLLHEGQLPADIEQLFCRAIDWAHEDTE</sequence>
<comment type="caution">
    <text evidence="1">The sequence shown here is derived from an EMBL/GenBank/DDBJ whole genome shotgun (WGS) entry which is preliminary data.</text>
</comment>
<keyword evidence="2" id="KW-1185">Reference proteome</keyword>
<reference evidence="1 2" key="1">
    <citation type="submission" date="2019-07" db="EMBL/GenBank/DDBJ databases">
        <title>Whole genome shotgun sequence of Nocardia ninae NBRC 108245.</title>
        <authorList>
            <person name="Hosoyama A."/>
            <person name="Uohara A."/>
            <person name="Ohji S."/>
            <person name="Ichikawa N."/>
        </authorList>
    </citation>
    <scope>NUCLEOTIDE SEQUENCE [LARGE SCALE GENOMIC DNA]</scope>
    <source>
        <strain evidence="1 2">NBRC 108245</strain>
    </source>
</reference>
<protein>
    <submittedName>
        <fullName evidence="1">Uncharacterized protein</fullName>
    </submittedName>
</protein>
<dbReference type="AlphaFoldDB" id="A0A511MD09"/>
<evidence type="ECO:0000313" key="2">
    <source>
        <dbReference type="Proteomes" id="UP000321424"/>
    </source>
</evidence>
<proteinExistence type="predicted"/>
<organism evidence="1 2">
    <name type="scientific">Nocardia ninae NBRC 108245</name>
    <dbReference type="NCBI Taxonomy" id="1210091"/>
    <lineage>
        <taxon>Bacteria</taxon>
        <taxon>Bacillati</taxon>
        <taxon>Actinomycetota</taxon>
        <taxon>Actinomycetes</taxon>
        <taxon>Mycobacteriales</taxon>
        <taxon>Nocardiaceae</taxon>
        <taxon>Nocardia</taxon>
    </lineage>
</organism>
<name>A0A511MD09_9NOCA</name>